<gene>
    <name evidence="2" type="ORF">KIL84_016350</name>
</gene>
<reference evidence="2" key="1">
    <citation type="submission" date="2021-09" db="EMBL/GenBank/DDBJ databases">
        <title>The genome of Mauremys mutica provides insights into the evolution of semi-aquatic lifestyle.</title>
        <authorList>
            <person name="Gong S."/>
            <person name="Gao Y."/>
        </authorList>
    </citation>
    <scope>NUCLEOTIDE SEQUENCE</scope>
    <source>
        <strain evidence="2">MM-2020</strain>
        <tissue evidence="2">Muscle</tissue>
    </source>
</reference>
<dbReference type="EMBL" id="JAHDVG010000482">
    <property type="protein sequence ID" value="KAH1172511.1"/>
    <property type="molecule type" value="Genomic_DNA"/>
</dbReference>
<evidence type="ECO:0000313" key="3">
    <source>
        <dbReference type="Proteomes" id="UP000827986"/>
    </source>
</evidence>
<keyword evidence="3" id="KW-1185">Reference proteome</keyword>
<accession>A0A9D3X428</accession>
<keyword evidence="1" id="KW-0732">Signal</keyword>
<feature type="chain" id="PRO_5038671853" evidence="1">
    <location>
        <begin position="19"/>
        <end position="133"/>
    </location>
</feature>
<dbReference type="AlphaFoldDB" id="A0A9D3X428"/>
<feature type="non-terminal residue" evidence="2">
    <location>
        <position position="1"/>
    </location>
</feature>
<comment type="caution">
    <text evidence="2">The sequence shown here is derived from an EMBL/GenBank/DDBJ whole genome shotgun (WGS) entry which is preliminary data.</text>
</comment>
<proteinExistence type="predicted"/>
<sequence length="133" mass="15557">ITDFKFLISIVFWHNILFQVNVVSKALQTQSVDIATATTLMRSCLDFVVTYKDNGFEHAITAAREMAKNLGVEPIFKETHIHWKKRQFGYKGRDEVTGSLKEKFKREVFLLTQTKVWTNEAPRKDLEFFCMTF</sequence>
<feature type="signal peptide" evidence="1">
    <location>
        <begin position="1"/>
        <end position="18"/>
    </location>
</feature>
<evidence type="ECO:0000256" key="1">
    <source>
        <dbReference type="SAM" id="SignalP"/>
    </source>
</evidence>
<evidence type="ECO:0000313" key="2">
    <source>
        <dbReference type="EMBL" id="KAH1172511.1"/>
    </source>
</evidence>
<protein>
    <submittedName>
        <fullName evidence="2">Uncharacterized protein</fullName>
    </submittedName>
</protein>
<organism evidence="2 3">
    <name type="scientific">Mauremys mutica</name>
    <name type="common">yellowpond turtle</name>
    <dbReference type="NCBI Taxonomy" id="74926"/>
    <lineage>
        <taxon>Eukaryota</taxon>
        <taxon>Metazoa</taxon>
        <taxon>Chordata</taxon>
        <taxon>Craniata</taxon>
        <taxon>Vertebrata</taxon>
        <taxon>Euteleostomi</taxon>
        <taxon>Archelosauria</taxon>
        <taxon>Testudinata</taxon>
        <taxon>Testudines</taxon>
        <taxon>Cryptodira</taxon>
        <taxon>Durocryptodira</taxon>
        <taxon>Testudinoidea</taxon>
        <taxon>Geoemydidae</taxon>
        <taxon>Geoemydinae</taxon>
        <taxon>Mauremys</taxon>
    </lineage>
</organism>
<feature type="non-terminal residue" evidence="2">
    <location>
        <position position="133"/>
    </location>
</feature>
<name>A0A9D3X428_9SAUR</name>
<dbReference type="Proteomes" id="UP000827986">
    <property type="component" value="Unassembled WGS sequence"/>
</dbReference>